<dbReference type="EMBL" id="MU275965">
    <property type="protein sequence ID" value="KAI0044989.1"/>
    <property type="molecule type" value="Genomic_DNA"/>
</dbReference>
<evidence type="ECO:0000313" key="1">
    <source>
        <dbReference type="EMBL" id="KAI0044989.1"/>
    </source>
</evidence>
<keyword evidence="2" id="KW-1185">Reference proteome</keyword>
<gene>
    <name evidence="1" type="ORF">FA95DRAFT_1561627</name>
</gene>
<comment type="caution">
    <text evidence="1">The sequence shown here is derived from an EMBL/GenBank/DDBJ whole genome shotgun (WGS) entry which is preliminary data.</text>
</comment>
<reference evidence="1" key="2">
    <citation type="journal article" date="2022" name="New Phytol.">
        <title>Evolutionary transition to the ectomycorrhizal habit in the genomes of a hyperdiverse lineage of mushroom-forming fungi.</title>
        <authorList>
            <person name="Looney B."/>
            <person name="Miyauchi S."/>
            <person name="Morin E."/>
            <person name="Drula E."/>
            <person name="Courty P.E."/>
            <person name="Kohler A."/>
            <person name="Kuo A."/>
            <person name="LaButti K."/>
            <person name="Pangilinan J."/>
            <person name="Lipzen A."/>
            <person name="Riley R."/>
            <person name="Andreopoulos W."/>
            <person name="He G."/>
            <person name="Johnson J."/>
            <person name="Nolan M."/>
            <person name="Tritt A."/>
            <person name="Barry K.W."/>
            <person name="Grigoriev I.V."/>
            <person name="Nagy L.G."/>
            <person name="Hibbett D."/>
            <person name="Henrissat B."/>
            <person name="Matheny P.B."/>
            <person name="Labbe J."/>
            <person name="Martin F.M."/>
        </authorList>
    </citation>
    <scope>NUCLEOTIDE SEQUENCE</scope>
    <source>
        <strain evidence="1">FP105234-sp</strain>
    </source>
</reference>
<sequence>MRSTSLSTSTSRSSSPYPRPSTTFVPFSITVLTAASMTGPTRTPKPGDRPPRPPNAWILYRSDMLKNLPPVEPGQPKRPQADVSKAIAVMWKDETEEIRAEYERRAERAKEEHALKYPGYRFAPMKKSDKERLRAEKLREKADAKRARQKSTPADTPPSASAAHIHSLLLHASHQASDGDASPPMSSASSPAPPTPDSFRSSSLQLRDFSQPHACPSPQPAPVASSSSLMLPTAPSQPQAGVSHPLSRPNTVPPPPAYFEQAPMPGPSSLLGWPTAAQDTRSHVPGAQDASWQPTQLTEPSMSQQLAQDNVHFQLPVLNGQTLPPLDEGFLPEDFAALLAGTTDPTVYTIDGVDAGLTALPPGSLDLSMDNFGDPLSGGSEQFRDLLETFNYDAYNVALDANSHGAQMAGPVLSGAQPIQDNWFYGDFEAPQIGDAPPTAPASESMLEYFNFDVLGAPPPAEAQEAQSRATSFGSATGHQAAHGQHHGQRISSTATIVSEASDVDDAHAQQPQPTVYRPPAGAANAGTRRVAGSWRPPYPTPDSPGANDGWVAS</sequence>
<dbReference type="Proteomes" id="UP000814033">
    <property type="component" value="Unassembled WGS sequence"/>
</dbReference>
<name>A0ACB8RLE1_9AGAM</name>
<protein>
    <submittedName>
        <fullName evidence="1">Uncharacterized protein</fullName>
    </submittedName>
</protein>
<evidence type="ECO:0000313" key="2">
    <source>
        <dbReference type="Proteomes" id="UP000814033"/>
    </source>
</evidence>
<reference evidence="1" key="1">
    <citation type="submission" date="2021-02" db="EMBL/GenBank/DDBJ databases">
        <authorList>
            <consortium name="DOE Joint Genome Institute"/>
            <person name="Ahrendt S."/>
            <person name="Looney B.P."/>
            <person name="Miyauchi S."/>
            <person name="Morin E."/>
            <person name="Drula E."/>
            <person name="Courty P.E."/>
            <person name="Chicoki N."/>
            <person name="Fauchery L."/>
            <person name="Kohler A."/>
            <person name="Kuo A."/>
            <person name="Labutti K."/>
            <person name="Pangilinan J."/>
            <person name="Lipzen A."/>
            <person name="Riley R."/>
            <person name="Andreopoulos W."/>
            <person name="He G."/>
            <person name="Johnson J."/>
            <person name="Barry K.W."/>
            <person name="Grigoriev I.V."/>
            <person name="Nagy L."/>
            <person name="Hibbett D."/>
            <person name="Henrissat B."/>
            <person name="Matheny P.B."/>
            <person name="Labbe J."/>
            <person name="Martin F."/>
        </authorList>
    </citation>
    <scope>NUCLEOTIDE SEQUENCE</scope>
    <source>
        <strain evidence="1">FP105234-sp</strain>
    </source>
</reference>
<organism evidence="1 2">
    <name type="scientific">Auriscalpium vulgare</name>
    <dbReference type="NCBI Taxonomy" id="40419"/>
    <lineage>
        <taxon>Eukaryota</taxon>
        <taxon>Fungi</taxon>
        <taxon>Dikarya</taxon>
        <taxon>Basidiomycota</taxon>
        <taxon>Agaricomycotina</taxon>
        <taxon>Agaricomycetes</taxon>
        <taxon>Russulales</taxon>
        <taxon>Auriscalpiaceae</taxon>
        <taxon>Auriscalpium</taxon>
    </lineage>
</organism>
<accession>A0ACB8RLE1</accession>
<proteinExistence type="predicted"/>